<dbReference type="InterPro" id="IPR011856">
    <property type="entry name" value="tRNA_endonuc-like_dom_sf"/>
</dbReference>
<organism evidence="1 2">
    <name type="scientific">Deinococcus rhizophilus</name>
    <dbReference type="NCBI Taxonomy" id="3049544"/>
    <lineage>
        <taxon>Bacteria</taxon>
        <taxon>Thermotogati</taxon>
        <taxon>Deinococcota</taxon>
        <taxon>Deinococci</taxon>
        <taxon>Deinococcales</taxon>
        <taxon>Deinococcaceae</taxon>
        <taxon>Deinococcus</taxon>
    </lineage>
</organism>
<dbReference type="Gene3D" id="3.40.1350.10">
    <property type="match status" value="1"/>
</dbReference>
<dbReference type="Proteomes" id="UP001302059">
    <property type="component" value="Unassembled WGS sequence"/>
</dbReference>
<sequence>MEVHAPRGADPVQPPRGAALTPYDDAWLREYRRRHTHLFPEEQAPAPARAPGAGLPRSASNGYVSEAAFQAAAVRELEAMGWTVWQMYLGSARGGSVWTTKGIPDLLAFRPPGTLVWLELKQPGNVPSAAQLERHAELCAAGLRVAVVWTLPDLLAFAEERTA</sequence>
<dbReference type="RefSeq" id="WP_285520622.1">
    <property type="nucleotide sequence ID" value="NZ_JASNGB010000001.1"/>
</dbReference>
<reference evidence="1 2" key="1">
    <citation type="submission" date="2023-05" db="EMBL/GenBank/DDBJ databases">
        <authorList>
            <person name="Gao F."/>
        </authorList>
    </citation>
    <scope>NUCLEOTIDE SEQUENCE [LARGE SCALE GENOMIC DNA]</scope>
    <source>
        <strain evidence="1 2">MIMF12</strain>
    </source>
</reference>
<proteinExistence type="predicted"/>
<accession>A0ABT7JC17</accession>
<name>A0ABT7JC17_9DEIO</name>
<evidence type="ECO:0000313" key="1">
    <source>
        <dbReference type="EMBL" id="MDL2342584.1"/>
    </source>
</evidence>
<comment type="caution">
    <text evidence="1">The sequence shown here is derived from an EMBL/GenBank/DDBJ whole genome shotgun (WGS) entry which is preliminary data.</text>
</comment>
<evidence type="ECO:0000313" key="2">
    <source>
        <dbReference type="Proteomes" id="UP001302059"/>
    </source>
</evidence>
<dbReference type="EMBL" id="JASNGB010000001">
    <property type="protein sequence ID" value="MDL2342584.1"/>
    <property type="molecule type" value="Genomic_DNA"/>
</dbReference>
<keyword evidence="2" id="KW-1185">Reference proteome</keyword>
<gene>
    <name evidence="1" type="ORF">QOL99_00275</name>
</gene>
<protein>
    <submittedName>
        <fullName evidence="1">VRR-NUC domain-containing protein</fullName>
    </submittedName>
</protein>